<dbReference type="AlphaFoldDB" id="Q22SL3"/>
<dbReference type="SUPFAM" id="SSF55781">
    <property type="entry name" value="GAF domain-like"/>
    <property type="match status" value="2"/>
</dbReference>
<dbReference type="GeneID" id="7832355"/>
<evidence type="ECO:0000256" key="1">
    <source>
        <dbReference type="SAM" id="MobiDB-lite"/>
    </source>
</evidence>
<dbReference type="InterPro" id="IPR029016">
    <property type="entry name" value="GAF-like_dom_sf"/>
</dbReference>
<feature type="domain" description="GAF" evidence="2">
    <location>
        <begin position="347"/>
        <end position="493"/>
    </location>
</feature>
<dbReference type="RefSeq" id="XP_001008004.3">
    <property type="nucleotide sequence ID" value="XM_001008004.3"/>
</dbReference>
<protein>
    <submittedName>
        <fullName evidence="3">GAF domain protein</fullName>
    </submittedName>
</protein>
<name>Q22SL3_TETTS</name>
<dbReference type="SMART" id="SM00065">
    <property type="entry name" value="GAF"/>
    <property type="match status" value="2"/>
</dbReference>
<feature type="domain" description="GAF" evidence="2">
    <location>
        <begin position="514"/>
        <end position="665"/>
    </location>
</feature>
<dbReference type="HOGENOM" id="CLU_553806_0_0_1"/>
<dbReference type="Gene3D" id="3.30.450.40">
    <property type="match status" value="2"/>
</dbReference>
<dbReference type="EMBL" id="GG662845">
    <property type="protein sequence ID" value="EAR87759.3"/>
    <property type="molecule type" value="Genomic_DNA"/>
</dbReference>
<dbReference type="InParanoid" id="Q22SL3"/>
<evidence type="ECO:0000259" key="2">
    <source>
        <dbReference type="SMART" id="SM00065"/>
    </source>
</evidence>
<evidence type="ECO:0000313" key="4">
    <source>
        <dbReference type="Proteomes" id="UP000009168"/>
    </source>
</evidence>
<feature type="region of interest" description="Disordered" evidence="1">
    <location>
        <begin position="157"/>
        <end position="185"/>
    </location>
</feature>
<accession>Q22SL3</accession>
<dbReference type="STRING" id="312017.Q22SL3"/>
<dbReference type="OrthoDB" id="74705at2759"/>
<dbReference type="InterPro" id="IPR003018">
    <property type="entry name" value="GAF"/>
</dbReference>
<evidence type="ECO:0000313" key="3">
    <source>
        <dbReference type="EMBL" id="EAR87759.3"/>
    </source>
</evidence>
<organism evidence="3 4">
    <name type="scientific">Tetrahymena thermophila (strain SB210)</name>
    <dbReference type="NCBI Taxonomy" id="312017"/>
    <lineage>
        <taxon>Eukaryota</taxon>
        <taxon>Sar</taxon>
        <taxon>Alveolata</taxon>
        <taxon>Ciliophora</taxon>
        <taxon>Intramacronucleata</taxon>
        <taxon>Oligohymenophorea</taxon>
        <taxon>Hymenostomatida</taxon>
        <taxon>Tetrahymenina</taxon>
        <taxon>Tetrahymenidae</taxon>
        <taxon>Tetrahymena</taxon>
    </lineage>
</organism>
<proteinExistence type="predicted"/>
<gene>
    <name evidence="3" type="ORF">TTHERM_00001240</name>
</gene>
<dbReference type="KEGG" id="tet:TTHERM_00001240"/>
<feature type="compositionally biased region" description="Polar residues" evidence="1">
    <location>
        <begin position="159"/>
        <end position="185"/>
    </location>
</feature>
<dbReference type="Pfam" id="PF01590">
    <property type="entry name" value="GAF"/>
    <property type="match status" value="1"/>
</dbReference>
<keyword evidence="4" id="KW-1185">Reference proteome</keyword>
<reference evidence="4" key="1">
    <citation type="journal article" date="2006" name="PLoS Biol.">
        <title>Macronuclear genome sequence of the ciliate Tetrahymena thermophila, a model eukaryote.</title>
        <authorList>
            <person name="Eisen J.A."/>
            <person name="Coyne R.S."/>
            <person name="Wu M."/>
            <person name="Wu D."/>
            <person name="Thiagarajan M."/>
            <person name="Wortman J.R."/>
            <person name="Badger J.H."/>
            <person name="Ren Q."/>
            <person name="Amedeo P."/>
            <person name="Jones K.M."/>
            <person name="Tallon L.J."/>
            <person name="Delcher A.L."/>
            <person name="Salzberg S.L."/>
            <person name="Silva J.C."/>
            <person name="Haas B.J."/>
            <person name="Majoros W.H."/>
            <person name="Farzad M."/>
            <person name="Carlton J.M."/>
            <person name="Smith R.K. Jr."/>
            <person name="Garg J."/>
            <person name="Pearlman R.E."/>
            <person name="Karrer K.M."/>
            <person name="Sun L."/>
            <person name="Manning G."/>
            <person name="Elde N.C."/>
            <person name="Turkewitz A.P."/>
            <person name="Asai D.J."/>
            <person name="Wilkes D.E."/>
            <person name="Wang Y."/>
            <person name="Cai H."/>
            <person name="Collins K."/>
            <person name="Stewart B.A."/>
            <person name="Lee S.R."/>
            <person name="Wilamowska K."/>
            <person name="Weinberg Z."/>
            <person name="Ruzzo W.L."/>
            <person name="Wloga D."/>
            <person name="Gaertig J."/>
            <person name="Frankel J."/>
            <person name="Tsao C.-C."/>
            <person name="Gorovsky M.A."/>
            <person name="Keeling P.J."/>
            <person name="Waller R.F."/>
            <person name="Patron N.J."/>
            <person name="Cherry J.M."/>
            <person name="Stover N.A."/>
            <person name="Krieger C.J."/>
            <person name="del Toro C."/>
            <person name="Ryder H.F."/>
            <person name="Williamson S.C."/>
            <person name="Barbeau R.A."/>
            <person name="Hamilton E.P."/>
            <person name="Orias E."/>
        </authorList>
    </citation>
    <scope>NUCLEOTIDE SEQUENCE [LARGE SCALE GENOMIC DNA]</scope>
    <source>
        <strain evidence="4">SB210</strain>
    </source>
</reference>
<sequence length="668" mass="77233">MKKNVQMNPIPTQQYQSKYLYGGSSKYLDDGTDRIIQSDHDLQNSQISYKDQHQSQPIEQFDDIQISKLPQLSEVINMKFRNEDKELHKQVIDIVRYAQNLENIVKYKNREIERLQYLIKYLTIAQQKRDEMLSHIQEENRKLKEQNAYLENVNKRPFQRSSISQSTNQLPSVQNQLKSQNQTPLAQNSPYQVLNSSNTQNLNYPLANNNSVQSTNKLSKKYSFLKPSARRSFMVNDEIKGDTDTPRRIKLKKKEGVDDRPQTILSLSLDADINKYYLEKEFVQSLSGIILEEDLFIQQVKQLEYLGMITLFDSIQKLMIEHKSLFYLVFRLRKLLKASITMNQSRIFSEALENIVEETCNCLESDRASVFIFEQESEQLWTKHAKGSNKTIKVPFDQGIVGAVFTSGQHLNILNAYNDERFNKEIDKMMNYKTNTVLAFPIFDRDGINVLGVIQSVNKLKGYFTKDDEGLMLVISQLASIVLRNSEQFDQTMLFQNNLRTLLQTGIQLSTCLNLEEFIPKAEKKLQDLFNSNKGKILIVDEQQKKLFSIHSDSKQKVYHELGVGIAGKTYELAETLNISNAYNHHLFNSEVDLDTSMPIISMPVKRDKGSNIIAILQVINQRGIQGLSSTNRSKVNSLDFESLEYFSQFLSQFLSNIDYLNQSKNKN</sequence>
<dbReference type="eggNOG" id="KOG3689">
    <property type="taxonomic scope" value="Eukaryota"/>
</dbReference>
<dbReference type="Proteomes" id="UP000009168">
    <property type="component" value="Unassembled WGS sequence"/>
</dbReference>